<name>A0A975GLK9_9BACT</name>
<dbReference type="Proteomes" id="UP000663722">
    <property type="component" value="Chromosome"/>
</dbReference>
<dbReference type="KEGG" id="dmm:dnm_009310"/>
<evidence type="ECO:0000313" key="2">
    <source>
        <dbReference type="Proteomes" id="UP000663722"/>
    </source>
</evidence>
<dbReference type="EMBL" id="CP061800">
    <property type="protein sequence ID" value="QTA84928.1"/>
    <property type="molecule type" value="Genomic_DNA"/>
</dbReference>
<organism evidence="1 2">
    <name type="scientific">Desulfonema magnum</name>
    <dbReference type="NCBI Taxonomy" id="45655"/>
    <lineage>
        <taxon>Bacteria</taxon>
        <taxon>Pseudomonadati</taxon>
        <taxon>Thermodesulfobacteriota</taxon>
        <taxon>Desulfobacteria</taxon>
        <taxon>Desulfobacterales</taxon>
        <taxon>Desulfococcaceae</taxon>
        <taxon>Desulfonema</taxon>
    </lineage>
</organism>
<sequence length="61" mass="7118">MNKRNLFDNRDSRGRKQHHFFLLGNDSEAKLLAGQFCKICFSELPRQIYLYIAPESGDVND</sequence>
<reference evidence="1" key="1">
    <citation type="journal article" date="2021" name="Microb. Physiol.">
        <title>Proteogenomic Insights into the Physiology of Marine, Sulfate-Reducing, Filamentous Desulfonema limicola and Desulfonema magnum.</title>
        <authorList>
            <person name="Schnaars V."/>
            <person name="Wohlbrand L."/>
            <person name="Scheve S."/>
            <person name="Hinrichs C."/>
            <person name="Reinhardt R."/>
            <person name="Rabus R."/>
        </authorList>
    </citation>
    <scope>NUCLEOTIDE SEQUENCE</scope>
    <source>
        <strain evidence="1">4be13</strain>
    </source>
</reference>
<proteinExistence type="predicted"/>
<keyword evidence="2" id="KW-1185">Reference proteome</keyword>
<gene>
    <name evidence="1" type="ORF">dnm_009310</name>
</gene>
<protein>
    <submittedName>
        <fullName evidence="1">Uncharacterized protein</fullName>
    </submittedName>
</protein>
<accession>A0A975GLK9</accession>
<evidence type="ECO:0000313" key="1">
    <source>
        <dbReference type="EMBL" id="QTA84928.1"/>
    </source>
</evidence>
<dbReference type="AlphaFoldDB" id="A0A975GLK9"/>